<sequence>MDIAKDKQGDELLKRIHNELTAILAEETKDPERKLSYETLLRPNPLPIFGAGKQANGKPKKSVTFPKQSAHKRVEGTKAVEPRLAGGDGQKKESEPSTSSSAASEKAELEGGQWDVPPTDRTLRTEFMDSSAVKSIDGDLQKMQVELKQSYELFQGIGEKLESINFSCLKSRIRDLHLNSSTSEVGKVATDELQKTFEAHYVRNNLDKLTANVSQGFRRHPGEFGDIPELSTFFQACTQLEHGLDALKQQRRRSNELEKRLCWATEIAYDRMDEIRNAVGNKPESNF</sequence>
<name>A0AAU9F646_DROMD</name>
<proteinExistence type="predicted"/>
<feature type="region of interest" description="Disordered" evidence="1">
    <location>
        <begin position="43"/>
        <end position="120"/>
    </location>
</feature>
<reference evidence="2 3" key="1">
    <citation type="submission" date="2024-02" db="EMBL/GenBank/DDBJ databases">
        <title>A chromosome-level genome assembly of Drosophila madeirensis, a fruit fly species endemic to Madeira island.</title>
        <authorList>
            <person name="Tomihara K."/>
            <person name="Llopart A."/>
            <person name="Yamamoto D."/>
        </authorList>
    </citation>
    <scope>NUCLEOTIDE SEQUENCE [LARGE SCALE GENOMIC DNA]</scope>
    <source>
        <strain evidence="2 3">RF1</strain>
    </source>
</reference>
<keyword evidence="3" id="KW-1185">Reference proteome</keyword>
<feature type="compositionally biased region" description="Basic and acidic residues" evidence="1">
    <location>
        <begin position="72"/>
        <end position="81"/>
    </location>
</feature>
<evidence type="ECO:0000313" key="2">
    <source>
        <dbReference type="EMBL" id="BFF90691.1"/>
    </source>
</evidence>
<evidence type="ECO:0000256" key="1">
    <source>
        <dbReference type="SAM" id="MobiDB-lite"/>
    </source>
</evidence>
<gene>
    <name evidence="2" type="ORF">DMAD_09172</name>
</gene>
<organism evidence="2 3">
    <name type="scientific">Drosophila madeirensis</name>
    <name type="common">Fruit fly</name>
    <dbReference type="NCBI Taxonomy" id="30013"/>
    <lineage>
        <taxon>Eukaryota</taxon>
        <taxon>Metazoa</taxon>
        <taxon>Ecdysozoa</taxon>
        <taxon>Arthropoda</taxon>
        <taxon>Hexapoda</taxon>
        <taxon>Insecta</taxon>
        <taxon>Pterygota</taxon>
        <taxon>Neoptera</taxon>
        <taxon>Endopterygota</taxon>
        <taxon>Diptera</taxon>
        <taxon>Brachycera</taxon>
        <taxon>Muscomorpha</taxon>
        <taxon>Ephydroidea</taxon>
        <taxon>Drosophilidae</taxon>
        <taxon>Drosophila</taxon>
        <taxon>Sophophora</taxon>
    </lineage>
</organism>
<accession>A0AAU9F646</accession>
<protein>
    <submittedName>
        <fullName evidence="2">Uncharacterized protein</fullName>
    </submittedName>
</protein>
<evidence type="ECO:0000313" key="3">
    <source>
        <dbReference type="Proteomes" id="UP001500889"/>
    </source>
</evidence>
<dbReference type="Proteomes" id="UP001500889">
    <property type="component" value="Chromosome O"/>
</dbReference>
<dbReference type="EMBL" id="AP029263">
    <property type="protein sequence ID" value="BFF90691.1"/>
    <property type="molecule type" value="Genomic_DNA"/>
</dbReference>
<dbReference type="AlphaFoldDB" id="A0AAU9F646"/>